<gene>
    <name evidence="2" type="ORF">C2R22_08350</name>
</gene>
<dbReference type="AlphaFoldDB" id="A0A2I8VI98"/>
<organism evidence="2 3">
    <name type="scientific">Salinigranum rubrum</name>
    <dbReference type="NCBI Taxonomy" id="755307"/>
    <lineage>
        <taxon>Archaea</taxon>
        <taxon>Methanobacteriati</taxon>
        <taxon>Methanobacteriota</taxon>
        <taxon>Stenosarchaea group</taxon>
        <taxon>Halobacteria</taxon>
        <taxon>Halobacteriales</taxon>
        <taxon>Haloferacaceae</taxon>
        <taxon>Salinigranum</taxon>
    </lineage>
</organism>
<feature type="region of interest" description="Disordered" evidence="1">
    <location>
        <begin position="13"/>
        <end position="68"/>
    </location>
</feature>
<protein>
    <submittedName>
        <fullName evidence="2">Uncharacterized protein</fullName>
    </submittedName>
</protein>
<evidence type="ECO:0000313" key="2">
    <source>
        <dbReference type="EMBL" id="AUV81663.1"/>
    </source>
</evidence>
<dbReference type="KEGG" id="srub:C2R22_08350"/>
<evidence type="ECO:0000313" key="3">
    <source>
        <dbReference type="Proteomes" id="UP000236584"/>
    </source>
</evidence>
<accession>A0A2I8VI98</accession>
<proteinExistence type="predicted"/>
<feature type="compositionally biased region" description="Low complexity" evidence="1">
    <location>
        <begin position="29"/>
        <end position="49"/>
    </location>
</feature>
<dbReference type="Proteomes" id="UP000236584">
    <property type="component" value="Chromosome"/>
</dbReference>
<keyword evidence="3" id="KW-1185">Reference proteome</keyword>
<dbReference type="EMBL" id="CP026309">
    <property type="protein sequence ID" value="AUV81663.1"/>
    <property type="molecule type" value="Genomic_DNA"/>
</dbReference>
<name>A0A2I8VI98_9EURY</name>
<reference evidence="2 3" key="1">
    <citation type="submission" date="2018-01" db="EMBL/GenBank/DDBJ databases">
        <title>Complete genome sequence of Salinigranum rubrum GX10T, an extremely halophilic archaeon isolated from a marine solar saltern.</title>
        <authorList>
            <person name="Han S."/>
        </authorList>
    </citation>
    <scope>NUCLEOTIDE SEQUENCE [LARGE SCALE GENOMIC DNA]</scope>
    <source>
        <strain evidence="2 3">GX10</strain>
    </source>
</reference>
<evidence type="ECO:0000256" key="1">
    <source>
        <dbReference type="SAM" id="MobiDB-lite"/>
    </source>
</evidence>
<sequence>MSLVERLARLFREPAAADGVHDRHAADVTDQPDSTDSTGPTDSTGSTDPADAYRGDGGSEGGASTATRSRAVAVVVQAPPAGVRRYELTVRADAPVESVDPGLLTRLFETFDEGRGVVRARAVDVDGRGAEIEATPLFTVRFAEPVDTETVSVDGTLTGHDEEPVPWSRVRLTPVE</sequence>